<keyword evidence="1" id="KW-0059">Arsenical resistance</keyword>
<proteinExistence type="predicted"/>
<dbReference type="GO" id="GO:0046685">
    <property type="term" value="P:response to arsenic-containing substance"/>
    <property type="evidence" value="ECO:0007669"/>
    <property type="project" value="UniProtKB-KW"/>
</dbReference>
<accession>A0A515EUG1</accession>
<organism evidence="3 4">
    <name type="scientific">Rhodoferax aquaticus</name>
    <dbReference type="NCBI Taxonomy" id="2527691"/>
    <lineage>
        <taxon>Bacteria</taxon>
        <taxon>Pseudomonadati</taxon>
        <taxon>Pseudomonadota</taxon>
        <taxon>Betaproteobacteria</taxon>
        <taxon>Burkholderiales</taxon>
        <taxon>Comamonadaceae</taxon>
        <taxon>Rhodoferax</taxon>
    </lineage>
</organism>
<reference evidence="4" key="1">
    <citation type="submission" date="2019-02" db="EMBL/GenBank/DDBJ databases">
        <title>Complete genome sequence of Rhodoferax sp. Gr-4.</title>
        <authorList>
            <person name="Jin L."/>
        </authorList>
    </citation>
    <scope>NUCLEOTIDE SEQUENCE [LARGE SCALE GENOMIC DNA]</scope>
    <source>
        <strain evidence="4">Gr-4</strain>
    </source>
</reference>
<evidence type="ECO:0000259" key="2">
    <source>
        <dbReference type="SMART" id="SM00226"/>
    </source>
</evidence>
<protein>
    <submittedName>
        <fullName evidence="3">Protein tyrosine phosphatase</fullName>
    </submittedName>
</protein>
<dbReference type="KEGG" id="rhg:EXZ61_20405"/>
<dbReference type="InterPro" id="IPR023485">
    <property type="entry name" value="Ptyr_pPase"/>
</dbReference>
<evidence type="ECO:0000313" key="3">
    <source>
        <dbReference type="EMBL" id="QDL56327.1"/>
    </source>
</evidence>
<dbReference type="Pfam" id="PF01451">
    <property type="entry name" value="LMWPc"/>
    <property type="match status" value="1"/>
</dbReference>
<dbReference type="EMBL" id="CP036282">
    <property type="protein sequence ID" value="QDL56327.1"/>
    <property type="molecule type" value="Genomic_DNA"/>
</dbReference>
<dbReference type="SUPFAM" id="SSF52788">
    <property type="entry name" value="Phosphotyrosine protein phosphatases I"/>
    <property type="match status" value="1"/>
</dbReference>
<dbReference type="PANTHER" id="PTHR43428">
    <property type="entry name" value="ARSENATE REDUCTASE"/>
    <property type="match status" value="1"/>
</dbReference>
<dbReference type="InterPro" id="IPR036196">
    <property type="entry name" value="Ptyr_pPase_sf"/>
</dbReference>
<feature type="domain" description="Phosphotyrosine protein phosphatase I" evidence="2">
    <location>
        <begin position="6"/>
        <end position="130"/>
    </location>
</feature>
<evidence type="ECO:0000256" key="1">
    <source>
        <dbReference type="ARBA" id="ARBA00022849"/>
    </source>
</evidence>
<dbReference type="Proteomes" id="UP000317365">
    <property type="component" value="Chromosome"/>
</dbReference>
<dbReference type="Gene3D" id="3.40.50.2300">
    <property type="match status" value="1"/>
</dbReference>
<dbReference type="RefSeq" id="WP_142813766.1">
    <property type="nucleotide sequence ID" value="NZ_CP036282.1"/>
</dbReference>
<keyword evidence="4" id="KW-1185">Reference proteome</keyword>
<reference evidence="4" key="2">
    <citation type="journal article" date="2020" name="Int. J. Syst. Evol. Microbiol.">
        <title>Genomic insights into a novel species Rhodoferax aquaticus sp. nov., isolated from freshwater.</title>
        <authorList>
            <person name="Li T."/>
            <person name="Zhuo Y."/>
            <person name="Jin C.Z."/>
            <person name="Wu X."/>
            <person name="Ko S.R."/>
            <person name="Jin F.J."/>
            <person name="Ahn C.Y."/>
            <person name="Oh H.M."/>
            <person name="Lee H.G."/>
            <person name="Jin L."/>
        </authorList>
    </citation>
    <scope>NUCLEOTIDE SEQUENCE [LARGE SCALE GENOMIC DNA]</scope>
    <source>
        <strain evidence="4">Gr-4</strain>
    </source>
</reference>
<dbReference type="AlphaFoldDB" id="A0A515EUG1"/>
<dbReference type="SMART" id="SM00226">
    <property type="entry name" value="LMWPc"/>
    <property type="match status" value="1"/>
</dbReference>
<evidence type="ECO:0000313" key="4">
    <source>
        <dbReference type="Proteomes" id="UP000317365"/>
    </source>
</evidence>
<gene>
    <name evidence="3" type="ORF">EXZ61_20405</name>
</gene>
<sequence length="166" mass="18281">MPHSSINILFVSRRNTIRSVLAQACLAHSGKGRFAAYSCGVPVEVHKQPNPATLEALRKAGLPVPTPLGVGWDQFTKHSSPRMDWVITLDEDVKRLTPSWPGQPETALWSYPDVLSRAFGKTAIDGEVLQVLHSLRNRIEILVSLPLHAGERAALREDVRDIGYAA</sequence>
<name>A0A515EUG1_9BURK</name>
<dbReference type="PANTHER" id="PTHR43428:SF1">
    <property type="entry name" value="ARSENATE REDUCTASE"/>
    <property type="match status" value="1"/>
</dbReference>